<protein>
    <submittedName>
        <fullName evidence="3">SDR family oxidoreductase</fullName>
    </submittedName>
</protein>
<dbReference type="PANTHER" id="PTHR24321">
    <property type="entry name" value="DEHYDROGENASES, SHORT CHAIN"/>
    <property type="match status" value="1"/>
</dbReference>
<sequence>MDLDLTEKVALITGAGSGIGAACAQQLSEMGARVVLADIAPIVAVPCLGSALTVDVTDGDQVRGMVDQVLEHFGALDIAVNCAGVGMPVKAATAETDFAEWRRLLSINLDGAFLCMRAELAAMSRGGSIVNIASVMGLVGTPGAGPYVSSKHGLIGLTKSAALEYAADGVRVNAVAPGFIDTPLLREPDDKARQSLSAAHPLGRLGTAEEVAAAAVFLASPAASFITGSVLPVDGGYLAR</sequence>
<dbReference type="EMBL" id="CP070619">
    <property type="protein sequence ID" value="QSE92725.1"/>
    <property type="molecule type" value="Genomic_DNA"/>
</dbReference>
<dbReference type="PRINTS" id="PR00081">
    <property type="entry name" value="GDHRDH"/>
</dbReference>
<dbReference type="PRINTS" id="PR00080">
    <property type="entry name" value="SDRFAMILY"/>
</dbReference>
<dbReference type="InterPro" id="IPR020904">
    <property type="entry name" value="Sc_DH/Rdtase_CS"/>
</dbReference>
<evidence type="ECO:0000256" key="1">
    <source>
        <dbReference type="ARBA" id="ARBA00006484"/>
    </source>
</evidence>
<organism evidence="3 4">
    <name type="scientific">Rhodococcus pseudokoreensis</name>
    <dbReference type="NCBI Taxonomy" id="2811421"/>
    <lineage>
        <taxon>Bacteria</taxon>
        <taxon>Bacillati</taxon>
        <taxon>Actinomycetota</taxon>
        <taxon>Actinomycetes</taxon>
        <taxon>Mycobacteriales</taxon>
        <taxon>Nocardiaceae</taxon>
        <taxon>Rhodococcus</taxon>
    </lineage>
</organism>
<keyword evidence="2" id="KW-0560">Oxidoreductase</keyword>
<dbReference type="InterPro" id="IPR036291">
    <property type="entry name" value="NAD(P)-bd_dom_sf"/>
</dbReference>
<dbReference type="Proteomes" id="UP000662986">
    <property type="component" value="Chromosome"/>
</dbReference>
<gene>
    <name evidence="3" type="ORF">JWS13_31020</name>
</gene>
<dbReference type="InterPro" id="IPR002347">
    <property type="entry name" value="SDR_fam"/>
</dbReference>
<evidence type="ECO:0000313" key="4">
    <source>
        <dbReference type="Proteomes" id="UP000662986"/>
    </source>
</evidence>
<dbReference type="PANTHER" id="PTHR24321:SF8">
    <property type="entry name" value="ESTRADIOL 17-BETA-DEHYDROGENASE 8-RELATED"/>
    <property type="match status" value="1"/>
</dbReference>
<evidence type="ECO:0000256" key="2">
    <source>
        <dbReference type="ARBA" id="ARBA00023002"/>
    </source>
</evidence>
<reference evidence="3 4" key="1">
    <citation type="journal article" date="2021" name="Microbiol. Resour. Announc.">
        <title>Complete Genome Sequences of Two Rhodococcus sp. Strains with Large and Linear Chromosomes, Isolated from Apple Rhizosphere.</title>
        <authorList>
            <person name="Benning S."/>
            <person name="Brugnone N."/>
            <person name="Siani R."/>
            <person name="Kublik S."/>
            <person name="Schloter M."/>
            <person name="Rad V."/>
        </authorList>
    </citation>
    <scope>NUCLEOTIDE SEQUENCE [LARGE SCALE GENOMIC DNA]</scope>
    <source>
        <strain evidence="3 4">R79</strain>
    </source>
</reference>
<dbReference type="PROSITE" id="PS00061">
    <property type="entry name" value="ADH_SHORT"/>
    <property type="match status" value="1"/>
</dbReference>
<dbReference type="RefSeq" id="WP_206009177.1">
    <property type="nucleotide sequence ID" value="NZ_CP070619.1"/>
</dbReference>
<dbReference type="Gene3D" id="3.40.50.720">
    <property type="entry name" value="NAD(P)-binding Rossmann-like Domain"/>
    <property type="match status" value="1"/>
</dbReference>
<dbReference type="Pfam" id="PF13561">
    <property type="entry name" value="adh_short_C2"/>
    <property type="match status" value="1"/>
</dbReference>
<evidence type="ECO:0000313" key="3">
    <source>
        <dbReference type="EMBL" id="QSE92725.1"/>
    </source>
</evidence>
<keyword evidence="4" id="KW-1185">Reference proteome</keyword>
<name>A0A974ZW90_9NOCA</name>
<reference evidence="3 4" key="2">
    <citation type="journal article" date="2022" name="Arch. Microbiol.">
        <title>Rhodococcus pseudokoreensis sp. nov. isolated from the rhizosphere of young M26 apple rootstocks.</title>
        <authorList>
            <person name="Kampfer P."/>
            <person name="Glaeser S.P."/>
            <person name="Blom J."/>
            <person name="Wolf J."/>
            <person name="Benning S."/>
            <person name="Schloter M."/>
            <person name="Neumann-Schaal M."/>
        </authorList>
    </citation>
    <scope>NUCLEOTIDE SEQUENCE [LARGE SCALE GENOMIC DNA]</scope>
    <source>
        <strain evidence="3 4">R79</strain>
    </source>
</reference>
<proteinExistence type="inferred from homology"/>
<accession>A0A974ZW90</accession>
<dbReference type="SUPFAM" id="SSF51735">
    <property type="entry name" value="NAD(P)-binding Rossmann-fold domains"/>
    <property type="match status" value="1"/>
</dbReference>
<comment type="similarity">
    <text evidence="1">Belongs to the short-chain dehydrogenases/reductases (SDR) family.</text>
</comment>